<keyword evidence="5" id="KW-0560">Oxidoreductase</keyword>
<evidence type="ECO:0000256" key="6">
    <source>
        <dbReference type="SAM" id="MobiDB-lite"/>
    </source>
</evidence>
<evidence type="ECO:0000313" key="9">
    <source>
        <dbReference type="Proteomes" id="UP000319836"/>
    </source>
</evidence>
<evidence type="ECO:0000259" key="7">
    <source>
        <dbReference type="PROSITE" id="PS51387"/>
    </source>
</evidence>
<feature type="compositionally biased region" description="Basic and acidic residues" evidence="6">
    <location>
        <begin position="130"/>
        <end position="140"/>
    </location>
</feature>
<dbReference type="InterPro" id="IPR016166">
    <property type="entry name" value="FAD-bd_PCMH"/>
</dbReference>
<comment type="similarity">
    <text evidence="2">Belongs to the oxygen-dependent FAD-linked oxidoreductase family.</text>
</comment>
<dbReference type="InterPro" id="IPR006094">
    <property type="entry name" value="Oxid_FAD_bind_N"/>
</dbReference>
<dbReference type="Proteomes" id="UP000319836">
    <property type="component" value="Unassembled WGS sequence"/>
</dbReference>
<organism evidence="8 9">
    <name type="scientific">Eiseniibacteriota bacterium</name>
    <dbReference type="NCBI Taxonomy" id="2212470"/>
    <lineage>
        <taxon>Bacteria</taxon>
        <taxon>Candidatus Eiseniibacteriota</taxon>
    </lineage>
</organism>
<evidence type="ECO:0000256" key="1">
    <source>
        <dbReference type="ARBA" id="ARBA00001974"/>
    </source>
</evidence>
<feature type="compositionally biased region" description="Basic and acidic residues" evidence="6">
    <location>
        <begin position="103"/>
        <end position="119"/>
    </location>
</feature>
<reference evidence="8 9" key="1">
    <citation type="journal article" date="2019" name="Nat. Microbiol.">
        <title>Mediterranean grassland soil C-N compound turnover is dependent on rainfall and depth, and is mediated by genomically divergent microorganisms.</title>
        <authorList>
            <person name="Diamond S."/>
            <person name="Andeer P.F."/>
            <person name="Li Z."/>
            <person name="Crits-Christoph A."/>
            <person name="Burstein D."/>
            <person name="Anantharaman K."/>
            <person name="Lane K.R."/>
            <person name="Thomas B.C."/>
            <person name="Pan C."/>
            <person name="Northen T.R."/>
            <person name="Banfield J.F."/>
        </authorList>
    </citation>
    <scope>NUCLEOTIDE SEQUENCE [LARGE SCALE GENOMIC DNA]</scope>
    <source>
        <strain evidence="8">WS_10</strain>
    </source>
</reference>
<dbReference type="EMBL" id="VBPA01000016">
    <property type="protein sequence ID" value="TMQ73230.1"/>
    <property type="molecule type" value="Genomic_DNA"/>
</dbReference>
<feature type="region of interest" description="Disordered" evidence="6">
    <location>
        <begin position="1"/>
        <end position="25"/>
    </location>
</feature>
<feature type="region of interest" description="Disordered" evidence="6">
    <location>
        <begin position="92"/>
        <end position="146"/>
    </location>
</feature>
<dbReference type="AlphaFoldDB" id="A0A538UBM0"/>
<name>A0A538UBM0_UNCEI</name>
<evidence type="ECO:0000256" key="5">
    <source>
        <dbReference type="ARBA" id="ARBA00023002"/>
    </source>
</evidence>
<dbReference type="Pfam" id="PF01565">
    <property type="entry name" value="FAD_binding_4"/>
    <property type="match status" value="1"/>
</dbReference>
<keyword evidence="4" id="KW-0274">FAD</keyword>
<dbReference type="InterPro" id="IPR050416">
    <property type="entry name" value="FAD-linked_Oxidoreductase"/>
</dbReference>
<evidence type="ECO:0000313" key="8">
    <source>
        <dbReference type="EMBL" id="TMQ73230.1"/>
    </source>
</evidence>
<evidence type="ECO:0000256" key="4">
    <source>
        <dbReference type="ARBA" id="ARBA00022827"/>
    </source>
</evidence>
<dbReference type="Gene3D" id="3.40.462.20">
    <property type="match status" value="1"/>
</dbReference>
<dbReference type="InterPro" id="IPR012951">
    <property type="entry name" value="BBE"/>
</dbReference>
<comment type="caution">
    <text evidence="8">The sequence shown here is derived from an EMBL/GenBank/DDBJ whole genome shotgun (WGS) entry which is preliminary data.</text>
</comment>
<gene>
    <name evidence="8" type="ORF">E6K80_00745</name>
</gene>
<feature type="domain" description="FAD-binding PCMH-type" evidence="7">
    <location>
        <begin position="162"/>
        <end position="342"/>
    </location>
</feature>
<dbReference type="InterPro" id="IPR016169">
    <property type="entry name" value="FAD-bd_PCMH_sub2"/>
</dbReference>
<dbReference type="PANTHER" id="PTHR42973">
    <property type="entry name" value="BINDING OXIDOREDUCTASE, PUTATIVE (AFU_ORTHOLOGUE AFUA_1G17690)-RELATED"/>
    <property type="match status" value="1"/>
</dbReference>
<dbReference type="InterPro" id="IPR036318">
    <property type="entry name" value="FAD-bd_PCMH-like_sf"/>
</dbReference>
<dbReference type="GO" id="GO:0016491">
    <property type="term" value="F:oxidoreductase activity"/>
    <property type="evidence" value="ECO:0007669"/>
    <property type="project" value="UniProtKB-KW"/>
</dbReference>
<dbReference type="GO" id="GO:0071949">
    <property type="term" value="F:FAD binding"/>
    <property type="evidence" value="ECO:0007669"/>
    <property type="project" value="InterPro"/>
</dbReference>
<evidence type="ECO:0000256" key="2">
    <source>
        <dbReference type="ARBA" id="ARBA00005466"/>
    </source>
</evidence>
<dbReference type="PROSITE" id="PS51387">
    <property type="entry name" value="FAD_PCMH"/>
    <property type="match status" value="1"/>
</dbReference>
<comment type="cofactor">
    <cofactor evidence="1">
        <name>FAD</name>
        <dbReference type="ChEBI" id="CHEBI:57692"/>
    </cofactor>
</comment>
<dbReference type="SUPFAM" id="SSF56176">
    <property type="entry name" value="FAD-binding/transporter-associated domain-like"/>
    <property type="match status" value="1"/>
</dbReference>
<dbReference type="Gene3D" id="3.30.465.10">
    <property type="match status" value="1"/>
</dbReference>
<dbReference type="Pfam" id="PF08031">
    <property type="entry name" value="BBE"/>
    <property type="match status" value="1"/>
</dbReference>
<proteinExistence type="inferred from homology"/>
<sequence length="635" mass="68816">MNAPPRRSGTMTGSAAGQLVTGKPSPGHPLAVVPSAIKCCAKMTLYPARSSCHAMNAPPEPSEAMTGSDWALSIGATWRPAVGHAAWEGAARPKSAVAPTSAARDDRPTSMRCLGDDCGRIGPSLARNRRQADEQTRTDGTRIGPSDSRYRAVVEKRFNKRFVASPDYVRLAESTEQVIATLEESVREGHRLVVTSGGHCLEGFVSDPDARVILDVSPMKRIGWDASRGAVSVEAGATVGETFRALFENWRTVVPLGEFPGIGIGGHVAGGAFGFLCRQLGLAADFLEAIEVVVVDHAGRAQPVVVTREPSDPNHDLWWAHTGAGGGNFGVITRCWFRSPDAASHEPADSLPRAPESVTTFRAEWDWSGIDRGAFSRLLAHHGSWCERNSDADSPNTALWTLLELHRRQFGTIIVRGVSTAGERARSQIEDHLGALSEGIPSPEALQITTLSWLEFALDPFPDMFAMPPGGVSVKVKDALLRRRLDDRQIGVAYEHLTDDAHDIMGGMLGFATYGGRINAVAPHATASAQRASILDMACTTGWLDPREAEENLSWVRTFYRALFAESGGVPLPGERYEGSLINHPDVDHADPTLNASGVPWHTLYYQDAYPRLQRTKARWDPGNVFRHALSIRLP</sequence>
<protein>
    <submittedName>
        <fullName evidence="8">FAD-binding oxidoreductase</fullName>
    </submittedName>
</protein>
<accession>A0A538UBM0</accession>
<keyword evidence="3" id="KW-0285">Flavoprotein</keyword>
<evidence type="ECO:0000256" key="3">
    <source>
        <dbReference type="ARBA" id="ARBA00022630"/>
    </source>
</evidence>
<dbReference type="PANTHER" id="PTHR42973:SF39">
    <property type="entry name" value="FAD-BINDING PCMH-TYPE DOMAIN-CONTAINING PROTEIN"/>
    <property type="match status" value="1"/>
</dbReference>